<dbReference type="Gene3D" id="1.10.3210.10">
    <property type="entry name" value="Hypothetical protein af1432"/>
    <property type="match status" value="1"/>
</dbReference>
<accession>A0A101FK69</accession>
<dbReference type="RefSeq" id="WP_273011582.1">
    <property type="nucleotide sequence ID" value="NZ_DAINLL010000012.1"/>
</dbReference>
<protein>
    <submittedName>
        <fullName evidence="2">Phosphohydrolase</fullName>
    </submittedName>
</protein>
<keyword evidence="2" id="KW-0378">Hydrolase</keyword>
<feature type="domain" description="HD" evidence="1">
    <location>
        <begin position="22"/>
        <end position="138"/>
    </location>
</feature>
<dbReference type="Pfam" id="PF01966">
    <property type="entry name" value="HD"/>
    <property type="match status" value="1"/>
</dbReference>
<comment type="caution">
    <text evidence="2">The sequence shown here is derived from an EMBL/GenBank/DDBJ whole genome shotgun (WGS) entry which is preliminary data.</text>
</comment>
<dbReference type="InterPro" id="IPR003607">
    <property type="entry name" value="HD/PDEase_dom"/>
</dbReference>
<evidence type="ECO:0000313" key="2">
    <source>
        <dbReference type="EMBL" id="HAA83703.1"/>
    </source>
</evidence>
<name>A0A101FK69_9BACT</name>
<dbReference type="EMBL" id="DLVE01000035">
    <property type="protein sequence ID" value="HAA83703.1"/>
    <property type="molecule type" value="Genomic_DNA"/>
</dbReference>
<evidence type="ECO:0000313" key="3">
    <source>
        <dbReference type="Proteomes" id="UP000257240"/>
    </source>
</evidence>
<dbReference type="SUPFAM" id="SSF109604">
    <property type="entry name" value="HD-domain/PDEase-like"/>
    <property type="match status" value="1"/>
</dbReference>
<dbReference type="NCBIfam" id="TIGR00277">
    <property type="entry name" value="HDIG"/>
    <property type="match status" value="1"/>
</dbReference>
<sequence length="184" mass="21423">MDPLSLLEKYGKGNPEFLNLIVNHSQAVAKKALEIAKKFPQVNLDFVYKGAMLHDIGCFFTYFPKFNEQATEPYIKHGVIGRDILEKEGYLDLALVCERHIGVGITKQEIIEKKLPLPPRDMVPQTLEEKIIAFADKFFSKVPERVDKEKSVEEIKKELRKYGEEKVRIFETWYKEFLNKEESL</sequence>
<proteinExistence type="predicted"/>
<dbReference type="PANTHER" id="PTHR35795:SF1">
    <property type="entry name" value="BIS(5'-NUCLEOSYL)-TETRAPHOSPHATASE, SYMMETRICAL"/>
    <property type="match status" value="1"/>
</dbReference>
<dbReference type="InterPro" id="IPR006674">
    <property type="entry name" value="HD_domain"/>
</dbReference>
<dbReference type="InterPro" id="IPR051094">
    <property type="entry name" value="Diverse_Catalytic_Enzymes"/>
</dbReference>
<dbReference type="Proteomes" id="UP000257240">
    <property type="component" value="Unassembled WGS sequence"/>
</dbReference>
<organism evidence="2 3">
    <name type="scientific">Thermodesulfobacterium commune</name>
    <dbReference type="NCBI Taxonomy" id="1741"/>
    <lineage>
        <taxon>Bacteria</taxon>
        <taxon>Pseudomonadati</taxon>
        <taxon>Thermodesulfobacteriota</taxon>
        <taxon>Thermodesulfobacteria</taxon>
        <taxon>Thermodesulfobacteriales</taxon>
        <taxon>Thermodesulfobacteriaceae</taxon>
        <taxon>Thermodesulfobacterium</taxon>
    </lineage>
</organism>
<dbReference type="InterPro" id="IPR006675">
    <property type="entry name" value="HDIG_dom"/>
</dbReference>
<evidence type="ECO:0000259" key="1">
    <source>
        <dbReference type="Pfam" id="PF01966"/>
    </source>
</evidence>
<dbReference type="AlphaFoldDB" id="A0A101FK69"/>
<dbReference type="GO" id="GO:0016787">
    <property type="term" value="F:hydrolase activity"/>
    <property type="evidence" value="ECO:0007669"/>
    <property type="project" value="UniProtKB-KW"/>
</dbReference>
<gene>
    <name evidence="2" type="ORF">DCE01_02795</name>
</gene>
<reference evidence="2 3" key="1">
    <citation type="journal article" date="2018" name="Nat. Biotechnol.">
        <title>A standardized bacterial taxonomy based on genome phylogeny substantially revises the tree of life.</title>
        <authorList>
            <person name="Parks D.H."/>
            <person name="Chuvochina M."/>
            <person name="Waite D.W."/>
            <person name="Rinke C."/>
            <person name="Skarshewski A."/>
            <person name="Chaumeil P.A."/>
            <person name="Hugenholtz P."/>
        </authorList>
    </citation>
    <scope>NUCLEOTIDE SEQUENCE [LARGE SCALE GENOMIC DNA]</scope>
    <source>
        <strain evidence="2">UBA12529</strain>
    </source>
</reference>
<dbReference type="PANTHER" id="PTHR35795">
    <property type="entry name" value="SLR1885 PROTEIN"/>
    <property type="match status" value="1"/>
</dbReference>
<dbReference type="CDD" id="cd00077">
    <property type="entry name" value="HDc"/>
    <property type="match status" value="1"/>
</dbReference>